<dbReference type="GO" id="GO:0003677">
    <property type="term" value="F:DNA binding"/>
    <property type="evidence" value="ECO:0007669"/>
    <property type="project" value="UniProtKB-KW"/>
</dbReference>
<dbReference type="AlphaFoldDB" id="A0A9Q8Q1M5"/>
<dbReference type="Gene3D" id="1.10.260.40">
    <property type="entry name" value="lambda repressor-like DNA-binding domains"/>
    <property type="match status" value="1"/>
</dbReference>
<dbReference type="Proteomes" id="UP000829116">
    <property type="component" value="Chromosome"/>
</dbReference>
<dbReference type="RefSeq" id="WP_241541907.1">
    <property type="nucleotide sequence ID" value="NZ_CAWQWN010000001.1"/>
</dbReference>
<dbReference type="Gene3D" id="2.10.109.10">
    <property type="entry name" value="Umud Fragment, subunit A"/>
    <property type="match status" value="1"/>
</dbReference>
<dbReference type="PROSITE" id="PS50943">
    <property type="entry name" value="HTH_CROC1"/>
    <property type="match status" value="1"/>
</dbReference>
<evidence type="ECO:0000313" key="6">
    <source>
        <dbReference type="EMBL" id="UNH30058.1"/>
    </source>
</evidence>
<feature type="coiled-coil region" evidence="4">
    <location>
        <begin position="237"/>
        <end position="264"/>
    </location>
</feature>
<dbReference type="EMBL" id="CP093245">
    <property type="protein sequence ID" value="UNH30058.1"/>
    <property type="molecule type" value="Genomic_DNA"/>
</dbReference>
<dbReference type="Pfam" id="PF00717">
    <property type="entry name" value="Peptidase_S24"/>
    <property type="match status" value="1"/>
</dbReference>
<proteinExistence type="predicted"/>
<evidence type="ECO:0000259" key="5">
    <source>
        <dbReference type="PROSITE" id="PS50943"/>
    </source>
</evidence>
<dbReference type="CDD" id="cd06529">
    <property type="entry name" value="S24_LexA-like"/>
    <property type="match status" value="1"/>
</dbReference>
<evidence type="ECO:0000313" key="7">
    <source>
        <dbReference type="Proteomes" id="UP000829116"/>
    </source>
</evidence>
<keyword evidence="3" id="KW-0804">Transcription</keyword>
<evidence type="ECO:0000256" key="3">
    <source>
        <dbReference type="ARBA" id="ARBA00023163"/>
    </source>
</evidence>
<dbReference type="InterPro" id="IPR001387">
    <property type="entry name" value="Cro/C1-type_HTH"/>
</dbReference>
<name>A0A9Q8Q1M5_9GAMM</name>
<feature type="domain" description="HTH cro/C1-type" evidence="5">
    <location>
        <begin position="11"/>
        <end position="65"/>
    </location>
</feature>
<keyword evidence="1" id="KW-0805">Transcription regulation</keyword>
<keyword evidence="4" id="KW-0175">Coiled coil</keyword>
<dbReference type="CDD" id="cd00093">
    <property type="entry name" value="HTH_XRE"/>
    <property type="match status" value="1"/>
</dbReference>
<dbReference type="PANTHER" id="PTHR40661">
    <property type="match status" value="1"/>
</dbReference>
<dbReference type="InterPro" id="IPR010982">
    <property type="entry name" value="Lambda_DNA-bd_dom_sf"/>
</dbReference>
<dbReference type="SMART" id="SM00530">
    <property type="entry name" value="HTH_XRE"/>
    <property type="match status" value="1"/>
</dbReference>
<gene>
    <name evidence="6" type="ORF">MNY72_11985</name>
</gene>
<sequence length="265" mass="28761">MNFNDSFPRRVAAARNSLGLTQSELAKKVGVVTRQIAAYEGGEARPRINALNNLAAALGTTPEWLASGVGEAPDIARVRSTITLPLIPVITFVQAANLSSGDDVVGYDYIPAPRLAPDSAFAVKLDGDSMQSNSTISFPAGCTVIFDPESDVCNGDFVLCKIESSDDVTFKQLIIDQGEYYLHPLNPSYMNILAGKNISIIGVAIESRYELSPDVIMLSRSGMISDFMENISDKTKKQETESTNDSISERLDKIESMLEQLLSKK</sequence>
<dbReference type="PANTHER" id="PTHR40661:SF3">
    <property type="entry name" value="FELS-1 PROPHAGE TRANSCRIPTIONAL REGULATOR"/>
    <property type="match status" value="1"/>
</dbReference>
<protein>
    <submittedName>
        <fullName evidence="6">XRE family transcriptional regulator</fullName>
    </submittedName>
</protein>
<keyword evidence="2" id="KW-0238">DNA-binding</keyword>
<reference evidence="6" key="1">
    <citation type="submission" date="2022-03" db="EMBL/GenBank/DDBJ databases">
        <title>ESBL-producing Moellerella wisconsensis and Escherichia marmotae isolated from wild game meat.</title>
        <authorList>
            <person name="Biggel M."/>
        </authorList>
    </citation>
    <scope>NUCLEOTIDE SEQUENCE</scope>
    <source>
        <strain evidence="6">W51</strain>
    </source>
</reference>
<dbReference type="SUPFAM" id="SSF47413">
    <property type="entry name" value="lambda repressor-like DNA-binding domains"/>
    <property type="match status" value="1"/>
</dbReference>
<dbReference type="InterPro" id="IPR036286">
    <property type="entry name" value="LexA/Signal_pep-like_sf"/>
</dbReference>
<dbReference type="Pfam" id="PF01381">
    <property type="entry name" value="HTH_3"/>
    <property type="match status" value="1"/>
</dbReference>
<evidence type="ECO:0000256" key="1">
    <source>
        <dbReference type="ARBA" id="ARBA00023015"/>
    </source>
</evidence>
<evidence type="ECO:0000256" key="2">
    <source>
        <dbReference type="ARBA" id="ARBA00023125"/>
    </source>
</evidence>
<evidence type="ECO:0000256" key="4">
    <source>
        <dbReference type="SAM" id="Coils"/>
    </source>
</evidence>
<organism evidence="6 7">
    <name type="scientific">Moellerella wisconsensis</name>
    <dbReference type="NCBI Taxonomy" id="158849"/>
    <lineage>
        <taxon>Bacteria</taxon>
        <taxon>Pseudomonadati</taxon>
        <taxon>Pseudomonadota</taxon>
        <taxon>Gammaproteobacteria</taxon>
        <taxon>Enterobacterales</taxon>
        <taxon>Morganellaceae</taxon>
        <taxon>Moellerella</taxon>
    </lineage>
</organism>
<dbReference type="SUPFAM" id="SSF51306">
    <property type="entry name" value="LexA/Signal peptidase"/>
    <property type="match status" value="1"/>
</dbReference>
<dbReference type="InterPro" id="IPR039418">
    <property type="entry name" value="LexA-like"/>
</dbReference>
<accession>A0A9Q8Q1M5</accession>
<dbReference type="InterPro" id="IPR015927">
    <property type="entry name" value="Peptidase_S24_S26A/B/C"/>
</dbReference>